<dbReference type="Gramene" id="FCD_00002075-RA">
    <property type="protein sequence ID" value="FCD_00002075-RA:cds"/>
    <property type="gene ID" value="FCD_00002075"/>
</dbReference>
<dbReference type="EMBL" id="BTGU01000001">
    <property type="protein sequence ID" value="GMN23805.1"/>
    <property type="molecule type" value="Genomic_DNA"/>
</dbReference>
<organism evidence="1 2">
    <name type="scientific">Ficus carica</name>
    <name type="common">Common fig</name>
    <dbReference type="NCBI Taxonomy" id="3494"/>
    <lineage>
        <taxon>Eukaryota</taxon>
        <taxon>Viridiplantae</taxon>
        <taxon>Streptophyta</taxon>
        <taxon>Embryophyta</taxon>
        <taxon>Tracheophyta</taxon>
        <taxon>Spermatophyta</taxon>
        <taxon>Magnoliopsida</taxon>
        <taxon>eudicotyledons</taxon>
        <taxon>Gunneridae</taxon>
        <taxon>Pentapetalae</taxon>
        <taxon>rosids</taxon>
        <taxon>fabids</taxon>
        <taxon>Rosales</taxon>
        <taxon>Moraceae</taxon>
        <taxon>Ficeae</taxon>
        <taxon>Ficus</taxon>
    </lineage>
</organism>
<evidence type="ECO:0000313" key="1">
    <source>
        <dbReference type="EMBL" id="GMN23805.1"/>
    </source>
</evidence>
<comment type="caution">
    <text evidence="1">The sequence shown here is derived from an EMBL/GenBank/DDBJ whole genome shotgun (WGS) entry which is preliminary data.</text>
</comment>
<name>A0AA87Z433_FICCA</name>
<sequence length="105" mass="11888">MKKKRKKEETDDEKRKEIEDSLATCFFSENVDRAPHHGVLAQEEEGVAAETHADALELVRPNVVGVHDQDLRILPQMPPEILVVVHFPPEIHGARAFHGHQNPTE</sequence>
<proteinExistence type="predicted"/>
<evidence type="ECO:0000313" key="2">
    <source>
        <dbReference type="Proteomes" id="UP001187192"/>
    </source>
</evidence>
<reference evidence="1" key="1">
    <citation type="submission" date="2023-07" db="EMBL/GenBank/DDBJ databases">
        <title>draft genome sequence of fig (Ficus carica).</title>
        <authorList>
            <person name="Takahashi T."/>
            <person name="Nishimura K."/>
        </authorList>
    </citation>
    <scope>NUCLEOTIDE SEQUENCE</scope>
</reference>
<accession>A0AA87Z433</accession>
<dbReference type="Proteomes" id="UP001187192">
    <property type="component" value="Unassembled WGS sequence"/>
</dbReference>
<keyword evidence="2" id="KW-1185">Reference proteome</keyword>
<protein>
    <submittedName>
        <fullName evidence="1">Uncharacterized protein</fullName>
    </submittedName>
</protein>
<dbReference type="AlphaFoldDB" id="A0AA87Z433"/>
<gene>
    <name evidence="1" type="ORF">TIFTF001_000277</name>
</gene>